<keyword evidence="3" id="KW-1185">Reference proteome</keyword>
<reference evidence="2 3" key="1">
    <citation type="submission" date="2018-10" db="EMBL/GenBank/DDBJ databases">
        <title>Genomic Encyclopedia of Archaeal and Bacterial Type Strains, Phase II (KMG-II): from individual species to whole genera.</title>
        <authorList>
            <person name="Goeker M."/>
        </authorList>
    </citation>
    <scope>NUCLEOTIDE SEQUENCE [LARGE SCALE GENOMIC DNA]</scope>
    <source>
        <strain evidence="2 3">RP-AC37</strain>
    </source>
</reference>
<evidence type="ECO:0000313" key="3">
    <source>
        <dbReference type="Proteomes" id="UP000281955"/>
    </source>
</evidence>
<dbReference type="InParanoid" id="A0A420XVD2"/>
<dbReference type="AlphaFoldDB" id="A0A420XVD2"/>
<dbReference type="InterPro" id="IPR009272">
    <property type="entry name" value="DUF929"/>
</dbReference>
<gene>
    <name evidence="2" type="ORF">CLV35_0064</name>
</gene>
<dbReference type="Pfam" id="PF06053">
    <property type="entry name" value="DUF929"/>
    <property type="match status" value="1"/>
</dbReference>
<dbReference type="RefSeq" id="WP_121191428.1">
    <property type="nucleotide sequence ID" value="NZ_RBWV01000001.1"/>
</dbReference>
<keyword evidence="1" id="KW-0472">Membrane</keyword>
<sequence>MPAARKTPTDRRAAARAKAEQLRLQQARSERRRRVLLAGSSVAVVVALVVALVAIRLASGGSSDESGAASQPADPAVVAAVTGVPATAYAAVGTGTVTAQPTPLSGQPALTADGKPRVLYLGAEYCPFCAAERWGVVAALSRFGTFSGLAQTHSSPSDVFPSTPTLSFHGATYTSDYISFTGQELESNEREGNGYAPLDTAAPADLALLRSVGKGAYPFLDIGGRYAVSGASYDAQVLQGKTHAQVAQALSDPTSEIAKGVLGTANSITAAVCTLTGQQPAAVCSAAGVTKAAAALSPQNG</sequence>
<feature type="transmembrane region" description="Helical" evidence="1">
    <location>
        <begin position="35"/>
        <end position="55"/>
    </location>
</feature>
<evidence type="ECO:0000256" key="1">
    <source>
        <dbReference type="SAM" id="Phobius"/>
    </source>
</evidence>
<accession>A0A420XVD2</accession>
<protein>
    <submittedName>
        <fullName evidence="2">Uncharacterized protein DUF929</fullName>
    </submittedName>
</protein>
<organism evidence="2 3">
    <name type="scientific">Motilibacter peucedani</name>
    <dbReference type="NCBI Taxonomy" id="598650"/>
    <lineage>
        <taxon>Bacteria</taxon>
        <taxon>Bacillati</taxon>
        <taxon>Actinomycetota</taxon>
        <taxon>Actinomycetes</taxon>
        <taxon>Motilibacterales</taxon>
        <taxon>Motilibacteraceae</taxon>
        <taxon>Motilibacter</taxon>
    </lineage>
</organism>
<proteinExistence type="predicted"/>
<keyword evidence="1" id="KW-0812">Transmembrane</keyword>
<dbReference type="EMBL" id="RBWV01000001">
    <property type="protein sequence ID" value="RKS84247.1"/>
    <property type="molecule type" value="Genomic_DNA"/>
</dbReference>
<keyword evidence="1" id="KW-1133">Transmembrane helix</keyword>
<evidence type="ECO:0000313" key="2">
    <source>
        <dbReference type="EMBL" id="RKS84247.1"/>
    </source>
</evidence>
<dbReference type="Proteomes" id="UP000281955">
    <property type="component" value="Unassembled WGS sequence"/>
</dbReference>
<dbReference type="OrthoDB" id="154333at2"/>
<name>A0A420XVD2_9ACTN</name>
<comment type="caution">
    <text evidence="2">The sequence shown here is derived from an EMBL/GenBank/DDBJ whole genome shotgun (WGS) entry which is preliminary data.</text>
</comment>